<sequence>MPEAFDEFSSFVLPEERNDLIKAYHKYLNSNDIDIAYKAAYHW</sequence>
<reference evidence="2" key="1">
    <citation type="submission" date="2018-06" db="EMBL/GenBank/DDBJ databases">
        <authorList>
            <consortium name="Pathogen Informatics"/>
        </authorList>
    </citation>
    <scope>NUCLEOTIDE SEQUENCE [LARGE SCALE GENOMIC DNA]</scope>
    <source>
        <strain evidence="2">NCTC10135</strain>
    </source>
</reference>
<dbReference type="Proteomes" id="UP000259864">
    <property type="component" value="Chromosome 1"/>
</dbReference>
<protein>
    <submittedName>
        <fullName evidence="1">Uncharacterized protein</fullName>
    </submittedName>
</protein>
<accession>A0A3B0PHN7</accession>
<organism evidence="1 2">
    <name type="scientific">Metamycoplasma alkalescens</name>
    <dbReference type="NCBI Taxonomy" id="45363"/>
    <lineage>
        <taxon>Bacteria</taxon>
        <taxon>Bacillati</taxon>
        <taxon>Mycoplasmatota</taxon>
        <taxon>Mycoplasmoidales</taxon>
        <taxon>Metamycoplasmataceae</taxon>
        <taxon>Metamycoplasma</taxon>
    </lineage>
</organism>
<gene>
    <name evidence="1" type="ORF">NCTC10135_00142</name>
</gene>
<name>A0A3B0PHN7_9BACT</name>
<proteinExistence type="predicted"/>
<dbReference type="AlphaFoldDB" id="A0A3B0PHN7"/>
<evidence type="ECO:0000313" key="1">
    <source>
        <dbReference type="EMBL" id="SYV89651.1"/>
    </source>
</evidence>
<dbReference type="KEGG" id="mala:NCTC10135_00142"/>
<evidence type="ECO:0000313" key="2">
    <source>
        <dbReference type="Proteomes" id="UP000259864"/>
    </source>
</evidence>
<dbReference type="EMBL" id="LS991949">
    <property type="protein sequence ID" value="SYV89651.1"/>
    <property type="molecule type" value="Genomic_DNA"/>
</dbReference>
<feature type="non-terminal residue" evidence="1">
    <location>
        <position position="43"/>
    </location>
</feature>